<evidence type="ECO:0000313" key="7">
    <source>
        <dbReference type="EMBL" id="GBF32937.1"/>
    </source>
</evidence>
<sequence>MTPFELLSALFSIIIIDIILGGDNAVVIAMASRCLPEEQRKKAIIWGTVGAVAARAALTGVALFLLKVPLLHLVGGLFLIWIAVKLLTDRTEMDPEVKTGKSLFEAIKIIVVADLIMGVDNVIGVAGAAHGHFLLVVGGLAISVPIIVWGSSMILRLMVKFPAIIYIGAGVLTWTAGKMIAEDKIIHNLLRPYNNLYEIIIPAVITVIVILIGVKINSRPVEKAEM</sequence>
<dbReference type="NCBIfam" id="TIGR03717">
    <property type="entry name" value="R_switched_YjbE"/>
    <property type="match status" value="1"/>
</dbReference>
<evidence type="ECO:0000256" key="5">
    <source>
        <dbReference type="ARBA" id="ARBA00023136"/>
    </source>
</evidence>
<protein>
    <submittedName>
        <fullName evidence="7">Integral membrane protein</fullName>
    </submittedName>
</protein>
<feature type="transmembrane region" description="Helical" evidence="6">
    <location>
        <begin position="109"/>
        <end position="127"/>
    </location>
</feature>
<feature type="transmembrane region" description="Helical" evidence="6">
    <location>
        <begin position="157"/>
        <end position="176"/>
    </location>
</feature>
<evidence type="ECO:0000256" key="1">
    <source>
        <dbReference type="ARBA" id="ARBA00004141"/>
    </source>
</evidence>
<dbReference type="PANTHER" id="PTHR30238">
    <property type="entry name" value="MEMBRANE BOUND PREDICTED REDOX MODULATOR"/>
    <property type="match status" value="1"/>
</dbReference>
<evidence type="ECO:0000256" key="4">
    <source>
        <dbReference type="ARBA" id="ARBA00022989"/>
    </source>
</evidence>
<dbReference type="AlphaFoldDB" id="A0A2L2X9J8"/>
<feature type="transmembrane region" description="Helical" evidence="6">
    <location>
        <begin position="196"/>
        <end position="216"/>
    </location>
</feature>
<evidence type="ECO:0000256" key="6">
    <source>
        <dbReference type="SAM" id="Phobius"/>
    </source>
</evidence>
<dbReference type="RefSeq" id="WP_104371400.1">
    <property type="nucleotide sequence ID" value="NZ_BFAV01000071.1"/>
</dbReference>
<dbReference type="EMBL" id="BFAV01000071">
    <property type="protein sequence ID" value="GBF32937.1"/>
    <property type="molecule type" value="Genomic_DNA"/>
</dbReference>
<comment type="caution">
    <text evidence="7">The sequence shown here is derived from an EMBL/GenBank/DDBJ whole genome shotgun (WGS) entry which is preliminary data.</text>
</comment>
<name>A0A2L2X9J8_9FIRM</name>
<dbReference type="Proteomes" id="UP000239549">
    <property type="component" value="Unassembled WGS sequence"/>
</dbReference>
<proteinExistence type="inferred from homology"/>
<organism evidence="7 8">
    <name type="scientific">Desulfocucumis palustris</name>
    <dbReference type="NCBI Taxonomy" id="1898651"/>
    <lineage>
        <taxon>Bacteria</taxon>
        <taxon>Bacillati</taxon>
        <taxon>Bacillota</taxon>
        <taxon>Clostridia</taxon>
        <taxon>Eubacteriales</taxon>
        <taxon>Desulfocucumaceae</taxon>
        <taxon>Desulfocucumis</taxon>
    </lineage>
</organism>
<dbReference type="OrthoDB" id="5295733at2"/>
<keyword evidence="8" id="KW-1185">Reference proteome</keyword>
<evidence type="ECO:0000256" key="2">
    <source>
        <dbReference type="ARBA" id="ARBA00007511"/>
    </source>
</evidence>
<feature type="transmembrane region" description="Helical" evidence="6">
    <location>
        <begin position="6"/>
        <end position="31"/>
    </location>
</feature>
<feature type="transmembrane region" description="Helical" evidence="6">
    <location>
        <begin position="43"/>
        <end position="64"/>
    </location>
</feature>
<feature type="transmembrane region" description="Helical" evidence="6">
    <location>
        <begin position="70"/>
        <end position="88"/>
    </location>
</feature>
<dbReference type="InterPro" id="IPR022301">
    <property type="entry name" value="Integral_membrane_YjbE"/>
</dbReference>
<comment type="subcellular location">
    <subcellularLocation>
        <location evidence="1">Membrane</location>
        <topology evidence="1">Multi-pass membrane protein</topology>
    </subcellularLocation>
</comment>
<accession>A0A2L2X9J8</accession>
<evidence type="ECO:0000313" key="8">
    <source>
        <dbReference type="Proteomes" id="UP000239549"/>
    </source>
</evidence>
<dbReference type="GO" id="GO:0016020">
    <property type="term" value="C:membrane"/>
    <property type="evidence" value="ECO:0007669"/>
    <property type="project" value="UniProtKB-SubCell"/>
</dbReference>
<dbReference type="Pfam" id="PF03741">
    <property type="entry name" value="TerC"/>
    <property type="match status" value="1"/>
</dbReference>
<keyword evidence="5 6" id="KW-0472">Membrane</keyword>
<reference evidence="8" key="1">
    <citation type="submission" date="2018-02" db="EMBL/GenBank/DDBJ databases">
        <title>Genome sequence of Desulfocucumis palustris strain NAW-5.</title>
        <authorList>
            <person name="Watanabe M."/>
            <person name="Kojima H."/>
            <person name="Fukui M."/>
        </authorList>
    </citation>
    <scope>NUCLEOTIDE SEQUENCE [LARGE SCALE GENOMIC DNA]</scope>
    <source>
        <strain evidence="8">NAW-5</strain>
    </source>
</reference>
<gene>
    <name evidence="7" type="ORF">DCCM_2034</name>
</gene>
<feature type="transmembrane region" description="Helical" evidence="6">
    <location>
        <begin position="133"/>
        <end position="150"/>
    </location>
</feature>
<keyword evidence="3 6" id="KW-0812">Transmembrane</keyword>
<dbReference type="PANTHER" id="PTHR30238:SF4">
    <property type="entry name" value="SLL1022 PROTEIN"/>
    <property type="match status" value="1"/>
</dbReference>
<dbReference type="InterPro" id="IPR005496">
    <property type="entry name" value="Integral_membrane_TerC"/>
</dbReference>
<keyword evidence="4 6" id="KW-1133">Transmembrane helix</keyword>
<comment type="similarity">
    <text evidence="2">Belongs to the TerC family.</text>
</comment>
<evidence type="ECO:0000256" key="3">
    <source>
        <dbReference type="ARBA" id="ARBA00022692"/>
    </source>
</evidence>